<dbReference type="GO" id="GO:0030170">
    <property type="term" value="F:pyridoxal phosphate binding"/>
    <property type="evidence" value="ECO:0007669"/>
    <property type="project" value="InterPro"/>
</dbReference>
<comment type="caution">
    <text evidence="11">The sequence shown here is derived from an EMBL/GenBank/DDBJ whole genome shotgun (WGS) entry which is preliminary data.</text>
</comment>
<comment type="pathway">
    <text evidence="3 9">One-carbon metabolism; tetrahydrofolate interconversion.</text>
</comment>
<evidence type="ECO:0000256" key="6">
    <source>
        <dbReference type="ARBA" id="ARBA00022679"/>
    </source>
</evidence>
<dbReference type="PANTHER" id="PTHR11680:SF28">
    <property type="entry name" value="SERINE HYDROXYMETHYLTRANSFERASE, MITOCHONDRIAL"/>
    <property type="match status" value="1"/>
</dbReference>
<dbReference type="Pfam" id="PF00464">
    <property type="entry name" value="SHMT"/>
    <property type="match status" value="1"/>
</dbReference>
<dbReference type="GO" id="GO:0035999">
    <property type="term" value="P:tetrahydrofolate interconversion"/>
    <property type="evidence" value="ECO:0007669"/>
    <property type="project" value="InterPro"/>
</dbReference>
<dbReference type="Gene3D" id="3.40.640.10">
    <property type="entry name" value="Type I PLP-dependent aspartate aminotransferase-like (Major domain)"/>
    <property type="match status" value="1"/>
</dbReference>
<dbReference type="Proteomes" id="UP001212841">
    <property type="component" value="Unassembled WGS sequence"/>
</dbReference>
<evidence type="ECO:0000313" key="12">
    <source>
        <dbReference type="Proteomes" id="UP001212841"/>
    </source>
</evidence>
<organism evidence="11 12">
    <name type="scientific">Rhizophlyctis rosea</name>
    <dbReference type="NCBI Taxonomy" id="64517"/>
    <lineage>
        <taxon>Eukaryota</taxon>
        <taxon>Fungi</taxon>
        <taxon>Fungi incertae sedis</taxon>
        <taxon>Chytridiomycota</taxon>
        <taxon>Chytridiomycota incertae sedis</taxon>
        <taxon>Chytridiomycetes</taxon>
        <taxon>Rhizophlyctidales</taxon>
        <taxon>Rhizophlyctidaceae</taxon>
        <taxon>Rhizophlyctis</taxon>
    </lineage>
</organism>
<accession>A0AAD5SK86</accession>
<dbReference type="NCBIfam" id="NF000586">
    <property type="entry name" value="PRK00011.1"/>
    <property type="match status" value="1"/>
</dbReference>
<dbReference type="GO" id="GO:0019264">
    <property type="term" value="P:glycine biosynthetic process from serine"/>
    <property type="evidence" value="ECO:0007669"/>
    <property type="project" value="InterPro"/>
</dbReference>
<dbReference type="InterPro" id="IPR039429">
    <property type="entry name" value="SHMT-like_dom"/>
</dbReference>
<dbReference type="InterPro" id="IPR015421">
    <property type="entry name" value="PyrdxlP-dep_Trfase_major"/>
</dbReference>
<dbReference type="FunFam" id="3.40.640.10:FF:000097">
    <property type="entry name" value="Serine hydroxymethyltransferase"/>
    <property type="match status" value="1"/>
</dbReference>
<keyword evidence="7 8" id="KW-0663">Pyridoxal phosphate</keyword>
<dbReference type="EC" id="2.1.2.1" evidence="9"/>
<sequence>MDALGSVMQNKYSEGYPGARYYGGNEYIDKAETLCQRRALEAFNLDPEKWGVNVQPLSGAPANLYVYSALMKPHERLMGLDLPHGGHLSHGYQTDTKKISAVSTYFETLPYRVNEETGIVDYDMLQKTASLYRPKIIIAGASAYARNWDYGRMRKIADSVGAYLMADMAHVSGLVSAGVVPTPFEHSDIVTTTTHKSLRGPRGAMIFYRKGVRRVDKKGKEILYDLEGPINFSVFPGHQGGPHNHTITALAVALKQAQSPEFKEYQKQVLRNAKQMEETFRKLQYDMVSGGTDTHLLLLDLRSKKIDGGRVERILELANVAANKNTVPGDKSALLPGGIRLGSPAMTSRNLKEKDFVQIAEFIHRGVQLTQKINGGVQGTKLKDFKNAVGADGAAYPEIAELRREVSTFARQFPVVGFSVDEMKYH</sequence>
<dbReference type="InterPro" id="IPR019798">
    <property type="entry name" value="Ser_HO-MeTrfase_PLP_BS"/>
</dbReference>
<name>A0AAD5SK86_9FUNG</name>
<gene>
    <name evidence="11" type="primary">SHM1</name>
    <name evidence="11" type="ORF">HK097_006406</name>
</gene>
<dbReference type="InterPro" id="IPR049943">
    <property type="entry name" value="Ser_HO-MeTrfase-like"/>
</dbReference>
<evidence type="ECO:0000256" key="8">
    <source>
        <dbReference type="PIRSR" id="PIRSR000412-50"/>
    </source>
</evidence>
<dbReference type="Gene3D" id="3.90.1150.10">
    <property type="entry name" value="Aspartate Aminotransferase, domain 1"/>
    <property type="match status" value="1"/>
</dbReference>
<dbReference type="GO" id="GO:0004372">
    <property type="term" value="F:glycine hydroxymethyltransferase activity"/>
    <property type="evidence" value="ECO:0007669"/>
    <property type="project" value="UniProtKB-EC"/>
</dbReference>
<protein>
    <recommendedName>
        <fullName evidence="9">Serine hydroxymethyltransferase</fullName>
        <ecNumber evidence="9">2.1.2.1</ecNumber>
    </recommendedName>
</protein>
<evidence type="ECO:0000259" key="10">
    <source>
        <dbReference type="Pfam" id="PF00464"/>
    </source>
</evidence>
<dbReference type="AlphaFoldDB" id="A0AAD5SK86"/>
<feature type="modified residue" description="N6-(pyridoxal phosphate)lysine" evidence="8">
    <location>
        <position position="196"/>
    </location>
</feature>
<keyword evidence="12" id="KW-1185">Reference proteome</keyword>
<proteinExistence type="inferred from homology"/>
<dbReference type="PANTHER" id="PTHR11680">
    <property type="entry name" value="SERINE HYDROXYMETHYLTRANSFERASE"/>
    <property type="match status" value="1"/>
</dbReference>
<comment type="function">
    <text evidence="9">Interconversion of serine and glycine.</text>
</comment>
<evidence type="ECO:0000256" key="3">
    <source>
        <dbReference type="ARBA" id="ARBA00004777"/>
    </source>
</evidence>
<evidence type="ECO:0000256" key="7">
    <source>
        <dbReference type="ARBA" id="ARBA00022898"/>
    </source>
</evidence>
<evidence type="ECO:0000256" key="9">
    <source>
        <dbReference type="RuleBase" id="RU000585"/>
    </source>
</evidence>
<keyword evidence="6 9" id="KW-0808">Transferase</keyword>
<comment type="cofactor">
    <cofactor evidence="2 8 9">
        <name>pyridoxal 5'-phosphate</name>
        <dbReference type="ChEBI" id="CHEBI:597326"/>
    </cofactor>
</comment>
<reference evidence="11" key="1">
    <citation type="submission" date="2020-05" db="EMBL/GenBank/DDBJ databases">
        <title>Phylogenomic resolution of chytrid fungi.</title>
        <authorList>
            <person name="Stajich J.E."/>
            <person name="Amses K."/>
            <person name="Simmons R."/>
            <person name="Seto K."/>
            <person name="Myers J."/>
            <person name="Bonds A."/>
            <person name="Quandt C.A."/>
            <person name="Barry K."/>
            <person name="Liu P."/>
            <person name="Grigoriev I."/>
            <person name="Longcore J.E."/>
            <person name="James T.Y."/>
        </authorList>
    </citation>
    <scope>NUCLEOTIDE SEQUENCE</scope>
    <source>
        <strain evidence="11">JEL0318</strain>
    </source>
</reference>
<dbReference type="InterPro" id="IPR015424">
    <property type="entry name" value="PyrdxlP-dep_Trfase"/>
</dbReference>
<evidence type="ECO:0000313" key="11">
    <source>
        <dbReference type="EMBL" id="KAJ3056499.1"/>
    </source>
</evidence>
<dbReference type="PROSITE" id="PS00096">
    <property type="entry name" value="SHMT"/>
    <property type="match status" value="1"/>
</dbReference>
<feature type="domain" description="Serine hydroxymethyltransferase-like" evidence="10">
    <location>
        <begin position="1"/>
        <end position="363"/>
    </location>
</feature>
<evidence type="ECO:0000256" key="5">
    <source>
        <dbReference type="ARBA" id="ARBA00022563"/>
    </source>
</evidence>
<dbReference type="PIRSF" id="PIRSF000412">
    <property type="entry name" value="SHMT"/>
    <property type="match status" value="1"/>
</dbReference>
<dbReference type="InterPro" id="IPR001085">
    <property type="entry name" value="Ser_HO-MeTrfase"/>
</dbReference>
<evidence type="ECO:0000256" key="2">
    <source>
        <dbReference type="ARBA" id="ARBA00001933"/>
    </source>
</evidence>
<comment type="similarity">
    <text evidence="4 9">Belongs to the SHMT family.</text>
</comment>
<evidence type="ECO:0000256" key="4">
    <source>
        <dbReference type="ARBA" id="ARBA00006376"/>
    </source>
</evidence>
<dbReference type="EMBL" id="JADGJD010000030">
    <property type="protein sequence ID" value="KAJ3056499.1"/>
    <property type="molecule type" value="Genomic_DNA"/>
</dbReference>
<dbReference type="GO" id="GO:0005739">
    <property type="term" value="C:mitochondrion"/>
    <property type="evidence" value="ECO:0007669"/>
    <property type="project" value="TreeGrafter"/>
</dbReference>
<keyword evidence="5 9" id="KW-0554">One-carbon metabolism</keyword>
<evidence type="ECO:0000256" key="1">
    <source>
        <dbReference type="ARBA" id="ARBA00001528"/>
    </source>
</evidence>
<dbReference type="CDD" id="cd00378">
    <property type="entry name" value="SHMT"/>
    <property type="match status" value="1"/>
</dbReference>
<dbReference type="SUPFAM" id="SSF53383">
    <property type="entry name" value="PLP-dependent transferases"/>
    <property type="match status" value="1"/>
</dbReference>
<dbReference type="InterPro" id="IPR015422">
    <property type="entry name" value="PyrdxlP-dep_Trfase_small"/>
</dbReference>
<comment type="catalytic activity">
    <reaction evidence="1 9">
        <text>(6R)-5,10-methylene-5,6,7,8-tetrahydrofolate + glycine + H2O = (6S)-5,6,7,8-tetrahydrofolate + L-serine</text>
        <dbReference type="Rhea" id="RHEA:15481"/>
        <dbReference type="ChEBI" id="CHEBI:15377"/>
        <dbReference type="ChEBI" id="CHEBI:15636"/>
        <dbReference type="ChEBI" id="CHEBI:33384"/>
        <dbReference type="ChEBI" id="CHEBI:57305"/>
        <dbReference type="ChEBI" id="CHEBI:57453"/>
        <dbReference type="EC" id="2.1.2.1"/>
    </reaction>
</comment>